<protein>
    <submittedName>
        <fullName evidence="1">Uncharacterized protein</fullName>
    </submittedName>
</protein>
<organism evidence="1 2">
    <name type="scientific">Bremerella alba</name>
    <dbReference type="NCBI Taxonomy" id="980252"/>
    <lineage>
        <taxon>Bacteria</taxon>
        <taxon>Pseudomonadati</taxon>
        <taxon>Planctomycetota</taxon>
        <taxon>Planctomycetia</taxon>
        <taxon>Pirellulales</taxon>
        <taxon>Pirellulaceae</taxon>
        <taxon>Bremerella</taxon>
    </lineage>
</organism>
<dbReference type="RefSeq" id="WP_207397528.1">
    <property type="nucleotide sequence ID" value="NZ_JABRWO010000009.1"/>
</dbReference>
<dbReference type="AlphaFoldDB" id="A0A7V8V750"/>
<evidence type="ECO:0000313" key="1">
    <source>
        <dbReference type="EMBL" id="MBA2116101.1"/>
    </source>
</evidence>
<dbReference type="EMBL" id="JABRWO010000009">
    <property type="protein sequence ID" value="MBA2116101.1"/>
    <property type="molecule type" value="Genomic_DNA"/>
</dbReference>
<reference evidence="1 2" key="1">
    <citation type="submission" date="2020-05" db="EMBL/GenBank/DDBJ databases">
        <title>Bremerella alba sp. nov., a novel planctomycete isolated from the surface of the macroalga Fucus spiralis.</title>
        <authorList>
            <person name="Godinho O."/>
            <person name="Botelho R."/>
            <person name="Albuquerque L."/>
            <person name="Wiegand S."/>
            <person name="Da Costa M.S."/>
            <person name="Lobo-Da-Cunha A."/>
            <person name="Jogler C."/>
            <person name="Lage O.M."/>
        </authorList>
    </citation>
    <scope>NUCLEOTIDE SEQUENCE [LARGE SCALE GENOMIC DNA]</scope>
    <source>
        <strain evidence="1 2">FF15</strain>
    </source>
</reference>
<keyword evidence="2" id="KW-1185">Reference proteome</keyword>
<dbReference type="Proteomes" id="UP000551616">
    <property type="component" value="Unassembled WGS sequence"/>
</dbReference>
<gene>
    <name evidence="1" type="ORF">HOV93_32900</name>
</gene>
<name>A0A7V8V750_9BACT</name>
<sequence length="414" mass="46075">MRNNCVPIGLESCLSQPMAFLCLTLGMLSSLLVSKPILAAPPALPQEYRTLAGHLAMPLKTSPDEFEGTGNLAGTLASGHTTLLSLKDIKSSDRQIEYITRQTEASLTGVLQRAERLNALPKPPETGELLANSFIDGFMGNPGGGYARGLEAEQMQTAIKNELYPLFAAMEKLDATHQMLAPVAKKYAANLTYPANRITVDLDESWGSVGPFDWLYVHNQGPVIRDATVVVKLTGADGATRTNVHFIRNWDANTWLYGRYEVGLQALGKSVGNTTVPGVKKVEVTVYSPSFSTAVSHTYEGNARDRDIAKYCKSLTFTGRYQPYVTKRYWPDTKRGVEFTLDGLEGIPRCQVKVTFWKGLLQKTETWEFDYWKRGDKKMFRPKQPLESDPTMATMEISFPGTSYQHHYSYYVTP</sequence>
<proteinExistence type="predicted"/>
<evidence type="ECO:0000313" key="2">
    <source>
        <dbReference type="Proteomes" id="UP000551616"/>
    </source>
</evidence>
<accession>A0A7V8V750</accession>
<comment type="caution">
    <text evidence="1">The sequence shown here is derived from an EMBL/GenBank/DDBJ whole genome shotgun (WGS) entry which is preliminary data.</text>
</comment>